<keyword evidence="3" id="KW-1185">Reference proteome</keyword>
<feature type="transmembrane region" description="Helical" evidence="1">
    <location>
        <begin position="451"/>
        <end position="472"/>
    </location>
</feature>
<dbReference type="InterPro" id="IPR005625">
    <property type="entry name" value="PepSY-ass_TM"/>
</dbReference>
<keyword evidence="1" id="KW-0812">Transmembrane</keyword>
<dbReference type="Proteomes" id="UP000389128">
    <property type="component" value="Unassembled WGS sequence"/>
</dbReference>
<comment type="caution">
    <text evidence="2">The sequence shown here is derived from an EMBL/GenBank/DDBJ whole genome shotgun (WGS) entry which is preliminary data.</text>
</comment>
<dbReference type="RefSeq" id="WP_148580010.1">
    <property type="nucleotide sequence ID" value="NZ_SDKK01000014.1"/>
</dbReference>
<gene>
    <name evidence="2" type="ORF">ETQ85_15675</name>
</gene>
<dbReference type="PANTHER" id="PTHR34219">
    <property type="entry name" value="IRON-REGULATED INNER MEMBRANE PROTEIN-RELATED"/>
    <property type="match status" value="1"/>
</dbReference>
<dbReference type="AlphaFoldDB" id="A0A6C2CLD3"/>
<proteinExistence type="predicted"/>
<evidence type="ECO:0000313" key="3">
    <source>
        <dbReference type="Proteomes" id="UP000389128"/>
    </source>
</evidence>
<name>A0A6C2CLD3_9RHOO</name>
<dbReference type="Pfam" id="PF03929">
    <property type="entry name" value="PepSY_TM"/>
    <property type="match status" value="1"/>
</dbReference>
<protein>
    <submittedName>
        <fullName evidence="2">PepSY domain-containing protein</fullName>
    </submittedName>
</protein>
<evidence type="ECO:0000256" key="1">
    <source>
        <dbReference type="SAM" id="Phobius"/>
    </source>
</evidence>
<reference evidence="2 3" key="1">
    <citation type="submission" date="2019-01" db="EMBL/GenBank/DDBJ databases">
        <title>Zoogloea oleivorans genome sequencing and assembly.</title>
        <authorList>
            <person name="Tancsics A."/>
            <person name="Farkas M."/>
            <person name="Kriszt B."/>
            <person name="Maroti G."/>
            <person name="Horvath B."/>
        </authorList>
    </citation>
    <scope>NUCLEOTIDE SEQUENCE [LARGE SCALE GENOMIC DNA]</scope>
    <source>
        <strain evidence="2 3">Buc</strain>
    </source>
</reference>
<feature type="transmembrane region" description="Helical" evidence="1">
    <location>
        <begin position="12"/>
        <end position="37"/>
    </location>
</feature>
<evidence type="ECO:0000313" key="2">
    <source>
        <dbReference type="EMBL" id="TYC55150.1"/>
    </source>
</evidence>
<dbReference type="OrthoDB" id="9760788at2"/>
<dbReference type="EMBL" id="SDKK01000014">
    <property type="protein sequence ID" value="TYC55150.1"/>
    <property type="molecule type" value="Genomic_DNA"/>
</dbReference>
<feature type="transmembrane region" description="Helical" evidence="1">
    <location>
        <begin position="205"/>
        <end position="229"/>
    </location>
</feature>
<dbReference type="PANTHER" id="PTHR34219:SF6">
    <property type="entry name" value="BLR3280 PROTEIN"/>
    <property type="match status" value="1"/>
</dbReference>
<sequence length="477" mass="53106">MKARLARSLHLVHRWLGIGAGLLVLGWFVSGLVMLYVPFPKLTAEERLPRLAPILAEAVRISPAQAAALCPGEFRSLRLTTLDARPVFHFQGKGGACSVWADSGLPVGPVSAEAARETARRFLGATSIGEAESIQRDQWTVYASHNAHRPLYRVAANDAAGTELYISSRSGEVLVDTTRFERGWSWIGTVLHWVYFTPLRDNNDLWRQIVLCLSFAALLTATTGLWLGIQRLRLKKRYPRGHVTPYRGIKRWHHLLGLTAGGFACTWLLSGWLSQHPFGLLEVSSPPAGAARRLTGGPLQASADLALLHRQLARLPGTREAEWQRFGSRNYLELRAPGNKLRVDEHAEITPPFSAETLAEAVHALEDAPVARAELIHAPDLYYYSHRSALILPAARIRFADSQDTTYYMDPASGRILLRLDNANRRHRWIFNALHRFDFPPLGSLRPLWDIIVTTLCLLGAALATSGCILGWRRINS</sequence>
<organism evidence="2 3">
    <name type="scientific">Zoogloea oleivorans</name>
    <dbReference type="NCBI Taxonomy" id="1552750"/>
    <lineage>
        <taxon>Bacteria</taxon>
        <taxon>Pseudomonadati</taxon>
        <taxon>Pseudomonadota</taxon>
        <taxon>Betaproteobacteria</taxon>
        <taxon>Rhodocyclales</taxon>
        <taxon>Zoogloeaceae</taxon>
        <taxon>Zoogloea</taxon>
    </lineage>
</organism>
<keyword evidence="1" id="KW-1133">Transmembrane helix</keyword>
<keyword evidence="1" id="KW-0472">Membrane</keyword>
<accession>A0A6C2CLD3</accession>